<dbReference type="GO" id="GO:0005654">
    <property type="term" value="C:nucleoplasm"/>
    <property type="evidence" value="ECO:0007669"/>
    <property type="project" value="Ensembl"/>
</dbReference>
<dbReference type="GO" id="GO:0000045">
    <property type="term" value="P:autophagosome assembly"/>
    <property type="evidence" value="ECO:0007669"/>
    <property type="project" value="Ensembl"/>
</dbReference>
<dbReference type="GO" id="GO:0000421">
    <property type="term" value="C:autophagosome membrane"/>
    <property type="evidence" value="ECO:0007669"/>
    <property type="project" value="UniProtKB-SubCell"/>
</dbReference>
<dbReference type="CDD" id="cd22658">
    <property type="entry name" value="STING_C_metazoan-like"/>
    <property type="match status" value="1"/>
</dbReference>
<dbReference type="PANTHER" id="PTHR34339">
    <property type="entry name" value="STIMULATOR OF INTERFERON GENES PROTEIN"/>
    <property type="match status" value="1"/>
</dbReference>
<dbReference type="GO" id="GO:0035591">
    <property type="term" value="F:signaling adaptor activity"/>
    <property type="evidence" value="ECO:0007669"/>
    <property type="project" value="Ensembl"/>
</dbReference>
<evidence type="ECO:0000256" key="11">
    <source>
        <dbReference type="ARBA" id="ARBA00022989"/>
    </source>
</evidence>
<proteinExistence type="inferred from homology"/>
<dbReference type="GO" id="GO:0061507">
    <property type="term" value="F:2',3'-cyclic GMP-AMP binding"/>
    <property type="evidence" value="ECO:0007669"/>
    <property type="project" value="Ensembl"/>
</dbReference>
<keyword evidence="10" id="KW-0256">Endoplasmic reticulum</keyword>
<dbReference type="Gene3D" id="1.20.5.5200">
    <property type="match status" value="1"/>
</dbReference>
<evidence type="ECO:0000259" key="16">
    <source>
        <dbReference type="Pfam" id="PF23417"/>
    </source>
</evidence>
<dbReference type="InterPro" id="IPR055432">
    <property type="entry name" value="STING_LBD"/>
</dbReference>
<dbReference type="GO" id="GO:0035458">
    <property type="term" value="P:cellular response to interferon-beta"/>
    <property type="evidence" value="ECO:0007669"/>
    <property type="project" value="Ensembl"/>
</dbReference>
<dbReference type="InterPro" id="IPR038623">
    <property type="entry name" value="STING_C_sf"/>
</dbReference>
<dbReference type="GO" id="GO:0033116">
    <property type="term" value="C:endoplasmic reticulum-Golgi intermediate compartment membrane"/>
    <property type="evidence" value="ECO:0007669"/>
    <property type="project" value="UniProtKB-SubCell"/>
</dbReference>
<feature type="transmembrane region" description="Helical" evidence="14">
    <location>
        <begin position="24"/>
        <end position="41"/>
    </location>
</feature>
<dbReference type="GO" id="GO:0005741">
    <property type="term" value="C:mitochondrial outer membrane"/>
    <property type="evidence" value="ECO:0007669"/>
    <property type="project" value="Ensembl"/>
</dbReference>
<feature type="transmembrane region" description="Helical" evidence="14">
    <location>
        <begin position="90"/>
        <end position="116"/>
    </location>
</feature>
<dbReference type="PANTHER" id="PTHR34339:SF1">
    <property type="entry name" value="STIMULATOR OF INTERFERON GENES PROTEIN"/>
    <property type="match status" value="1"/>
</dbReference>
<comment type="catalytic activity">
    <reaction evidence="13">
        <text>H(+)(in) = H(+)(out)</text>
        <dbReference type="Rhea" id="RHEA:34979"/>
        <dbReference type="ChEBI" id="CHEBI:15378"/>
    </reaction>
</comment>
<dbReference type="GO" id="GO:0036064">
    <property type="term" value="C:ciliary basal body"/>
    <property type="evidence" value="ECO:0007669"/>
    <property type="project" value="Ensembl"/>
</dbReference>
<dbReference type="GO" id="GO:0061629">
    <property type="term" value="F:RNA polymerase II-specific DNA-binding transcription factor binding"/>
    <property type="evidence" value="ECO:0007669"/>
    <property type="project" value="Ensembl"/>
</dbReference>
<dbReference type="GO" id="GO:0050727">
    <property type="term" value="P:regulation of inflammatory response"/>
    <property type="evidence" value="ECO:0007669"/>
    <property type="project" value="Ensembl"/>
</dbReference>
<dbReference type="GO" id="GO:0005768">
    <property type="term" value="C:endosome"/>
    <property type="evidence" value="ECO:0007669"/>
    <property type="project" value="Ensembl"/>
</dbReference>
<evidence type="ECO:0000256" key="7">
    <source>
        <dbReference type="ARBA" id="ARBA00018708"/>
    </source>
</evidence>
<evidence type="ECO:0000256" key="3">
    <source>
        <dbReference type="ARBA" id="ARBA00004542"/>
    </source>
</evidence>
<dbReference type="GO" id="GO:0042803">
    <property type="term" value="F:protein homodimerization activity"/>
    <property type="evidence" value="ECO:0007669"/>
    <property type="project" value="Ensembl"/>
</dbReference>
<dbReference type="GO" id="GO:0005789">
    <property type="term" value="C:endoplasmic reticulum membrane"/>
    <property type="evidence" value="ECO:0007669"/>
    <property type="project" value="UniProtKB-SubCell"/>
</dbReference>
<evidence type="ECO:0000259" key="15">
    <source>
        <dbReference type="Pfam" id="PF15009"/>
    </source>
</evidence>
<dbReference type="InterPro" id="IPR055434">
    <property type="entry name" value="STING_TM"/>
</dbReference>
<evidence type="ECO:0000256" key="10">
    <source>
        <dbReference type="ARBA" id="ARBA00022824"/>
    </source>
</evidence>
<dbReference type="InterPro" id="IPR029158">
    <property type="entry name" value="STING"/>
</dbReference>
<dbReference type="GO" id="GO:0003713">
    <property type="term" value="F:transcription coactivator activity"/>
    <property type="evidence" value="ECO:0007669"/>
    <property type="project" value="Ensembl"/>
</dbReference>
<feature type="transmembrane region" description="Helical" evidence="14">
    <location>
        <begin position="122"/>
        <end position="143"/>
    </location>
</feature>
<gene>
    <name evidence="17" type="primary">STING1</name>
</gene>
<dbReference type="Gene3D" id="3.40.50.12100">
    <property type="entry name" value="Stimulator of interferon genes protein"/>
    <property type="match status" value="1"/>
</dbReference>
<dbReference type="GO" id="GO:0016239">
    <property type="term" value="P:positive regulation of macroautophagy"/>
    <property type="evidence" value="ECO:0007669"/>
    <property type="project" value="Ensembl"/>
</dbReference>
<dbReference type="GO" id="GO:0005777">
    <property type="term" value="C:peroxisome"/>
    <property type="evidence" value="ECO:0007669"/>
    <property type="project" value="Ensembl"/>
</dbReference>
<dbReference type="GO" id="GO:1990231">
    <property type="term" value="C:STING complex"/>
    <property type="evidence" value="ECO:0007669"/>
    <property type="project" value="Ensembl"/>
</dbReference>
<dbReference type="FunFam" id="3.40.50.12100:FF:000001">
    <property type="entry name" value="Stimulator of interferon genes protein"/>
    <property type="match status" value="1"/>
</dbReference>
<dbReference type="GO" id="GO:0120283">
    <property type="term" value="F:protein serine/threonine kinase binding"/>
    <property type="evidence" value="ECO:0007669"/>
    <property type="project" value="Ensembl"/>
</dbReference>
<dbReference type="GO" id="GO:0015252">
    <property type="term" value="F:proton channel activity"/>
    <property type="evidence" value="ECO:0007669"/>
    <property type="project" value="Ensembl"/>
</dbReference>
<feature type="transmembrane region" description="Helical" evidence="14">
    <location>
        <begin position="53"/>
        <end position="70"/>
    </location>
</feature>
<evidence type="ECO:0000256" key="4">
    <source>
        <dbReference type="ARBA" id="ARBA00004556"/>
    </source>
</evidence>
<dbReference type="FunFam" id="1.20.5.5200:FF:000001">
    <property type="entry name" value="Stimulator of interferon genes protein"/>
    <property type="match status" value="1"/>
</dbReference>
<dbReference type="Ensembl" id="ENSTMTT00000028028.1">
    <property type="protein sequence ID" value="ENSTMTP00000027052.1"/>
    <property type="gene ID" value="ENSTMTG00000019730.1"/>
</dbReference>
<evidence type="ECO:0000256" key="14">
    <source>
        <dbReference type="SAM" id="Phobius"/>
    </source>
</evidence>
<evidence type="ECO:0000256" key="9">
    <source>
        <dbReference type="ARBA" id="ARBA00022741"/>
    </source>
</evidence>
<reference evidence="17" key="1">
    <citation type="submission" date="2025-08" db="UniProtKB">
        <authorList>
            <consortium name="Ensembl"/>
        </authorList>
    </citation>
    <scope>IDENTIFICATION</scope>
</reference>
<dbReference type="GO" id="GO:0060340">
    <property type="term" value="P:positive regulation of type I interferon-mediated signaling pathway"/>
    <property type="evidence" value="ECO:0007669"/>
    <property type="project" value="Ensembl"/>
</dbReference>
<evidence type="ECO:0000256" key="12">
    <source>
        <dbReference type="ARBA" id="ARBA00023136"/>
    </source>
</evidence>
<dbReference type="GO" id="GO:0071360">
    <property type="term" value="P:cellular response to exogenous dsRNA"/>
    <property type="evidence" value="ECO:0007669"/>
    <property type="project" value="Ensembl"/>
</dbReference>
<dbReference type="GO" id="GO:0035438">
    <property type="term" value="F:cyclic-di-GMP binding"/>
    <property type="evidence" value="ECO:0007669"/>
    <property type="project" value="Ensembl"/>
</dbReference>
<keyword evidence="11 14" id="KW-1133">Transmembrane helix</keyword>
<dbReference type="Pfam" id="PF23417">
    <property type="entry name" value="STING_TM"/>
    <property type="match status" value="1"/>
</dbReference>
<dbReference type="GO" id="GO:0031625">
    <property type="term" value="F:ubiquitin protein ligase binding"/>
    <property type="evidence" value="ECO:0007669"/>
    <property type="project" value="Ensembl"/>
</dbReference>
<name>A0A674K3R1_9SAUR</name>
<dbReference type="GO" id="GO:0002230">
    <property type="term" value="P:positive regulation of defense response to virus by host"/>
    <property type="evidence" value="ECO:0007669"/>
    <property type="project" value="Ensembl"/>
</dbReference>
<dbReference type="GO" id="GO:0051259">
    <property type="term" value="P:protein complex oligomerization"/>
    <property type="evidence" value="ECO:0007669"/>
    <property type="project" value="Ensembl"/>
</dbReference>
<dbReference type="GO" id="GO:0045944">
    <property type="term" value="P:positive regulation of transcription by RNA polymerase II"/>
    <property type="evidence" value="ECO:0007669"/>
    <property type="project" value="Ensembl"/>
</dbReference>
<evidence type="ECO:0000256" key="1">
    <source>
        <dbReference type="ARBA" id="ARBA00004457"/>
    </source>
</evidence>
<keyword evidence="12 14" id="KW-0472">Membrane</keyword>
<dbReference type="GO" id="GO:0140374">
    <property type="term" value="P:antiviral innate immune response"/>
    <property type="evidence" value="ECO:0007669"/>
    <property type="project" value="Ensembl"/>
</dbReference>
<dbReference type="GeneTree" id="ENSGT00390000008582"/>
<evidence type="ECO:0000256" key="6">
    <source>
        <dbReference type="ARBA" id="ARBA00009027"/>
    </source>
</evidence>
<keyword evidence="9" id="KW-0547">Nucleotide-binding</keyword>
<comment type="similarity">
    <text evidence="6">Belongs to the STING family.</text>
</comment>
<dbReference type="GO" id="GO:0000139">
    <property type="term" value="C:Golgi membrane"/>
    <property type="evidence" value="ECO:0007669"/>
    <property type="project" value="UniProtKB-SubCell"/>
</dbReference>
<evidence type="ECO:0000313" key="18">
    <source>
        <dbReference type="Proteomes" id="UP000472274"/>
    </source>
</evidence>
<dbReference type="GO" id="GO:0061709">
    <property type="term" value="P:reticulophagy"/>
    <property type="evidence" value="ECO:0007669"/>
    <property type="project" value="Ensembl"/>
</dbReference>
<dbReference type="GO" id="GO:0032728">
    <property type="term" value="P:positive regulation of interferon-beta production"/>
    <property type="evidence" value="ECO:0007669"/>
    <property type="project" value="Ensembl"/>
</dbReference>
<dbReference type="GO" id="GO:0048471">
    <property type="term" value="C:perinuclear region of cytoplasm"/>
    <property type="evidence" value="ECO:0007669"/>
    <property type="project" value="UniProtKB-SubCell"/>
</dbReference>
<evidence type="ECO:0000313" key="17">
    <source>
        <dbReference type="Ensembl" id="ENSTMTP00000027052.1"/>
    </source>
</evidence>
<organism evidence="17 18">
    <name type="scientific">Terrapene triunguis</name>
    <name type="common">Three-toed box turtle</name>
    <dbReference type="NCBI Taxonomy" id="2587831"/>
    <lineage>
        <taxon>Eukaryota</taxon>
        <taxon>Metazoa</taxon>
        <taxon>Chordata</taxon>
        <taxon>Craniata</taxon>
        <taxon>Vertebrata</taxon>
        <taxon>Euteleostomi</taxon>
        <taxon>Archelosauria</taxon>
        <taxon>Testudinata</taxon>
        <taxon>Testudines</taxon>
        <taxon>Cryptodira</taxon>
        <taxon>Durocryptodira</taxon>
        <taxon>Testudinoidea</taxon>
        <taxon>Emydidae</taxon>
        <taxon>Terrapene</taxon>
    </lineage>
</organism>
<evidence type="ECO:0000256" key="2">
    <source>
        <dbReference type="ARBA" id="ARBA00004477"/>
    </source>
</evidence>
<sequence length="383" mass="44118">MSHEKERPSVQTSLIIPKPRGGRAHYATWGFIVLCVFALYHMEQSWNHAAENITFYFMALQIGALLRGVCNFVEEIWHVQSRHRSSWWRVVVACLSPSLRCHTLLLLVSVCAYMALFGETGLQLFLDLILVCLCQLLSFAFGLQVRSPSAVEMSEICEKNNRNVSHGLAWSYYVGYLKLILPRLKDLISEFNRANNNLLKCKETWKLHILLPVSCEIYDDLQKADSHIQYWKDLPALQLDRAGTKWRSYKQSIYTILGEDKKLNYCIVEYAPPLQSLYAMSQDESAAFGREDRLEQAQLFCRTLGEILQRSKECAGCYRLIVYEGEDDSHFLSKEILKHIRQQHLEEYTMCEGNHESTTFLSTEPNILISDSELPGPLRSDGF</sequence>
<dbReference type="InterPro" id="IPR047191">
    <property type="entry name" value="STING_C_chordates"/>
</dbReference>
<dbReference type="GO" id="GO:0005829">
    <property type="term" value="C:cytosol"/>
    <property type="evidence" value="ECO:0007669"/>
    <property type="project" value="Ensembl"/>
</dbReference>
<dbReference type="FunCoup" id="A0A674K3R1">
    <property type="interactions" value="52"/>
</dbReference>
<keyword evidence="18" id="KW-1185">Reference proteome</keyword>
<dbReference type="Pfam" id="PF15009">
    <property type="entry name" value="STING_LBD"/>
    <property type="match status" value="1"/>
</dbReference>
<evidence type="ECO:0000256" key="13">
    <source>
        <dbReference type="ARBA" id="ARBA00024169"/>
    </source>
</evidence>
<dbReference type="Proteomes" id="UP000472274">
    <property type="component" value="Unplaced"/>
</dbReference>
<protein>
    <recommendedName>
        <fullName evidence="7">Stimulator of interferon genes protein</fullName>
    </recommendedName>
</protein>
<comment type="subcellular location">
    <subcellularLocation>
        <location evidence="4">Cytoplasm</location>
        <location evidence="4">Perinuclear region</location>
    </subcellularLocation>
    <subcellularLocation>
        <location evidence="3">Cytoplasmic vesicle</location>
        <location evidence="3">Autophagosome membrane</location>
        <topology evidence="3">Multi-pass membrane protein</topology>
    </subcellularLocation>
    <subcellularLocation>
        <location evidence="2">Endoplasmic reticulum membrane</location>
        <topology evidence="2">Multi-pass membrane protein</topology>
    </subcellularLocation>
    <subcellularLocation>
        <location evidence="1">Endoplasmic reticulum-Golgi intermediate compartment membrane</location>
        <topology evidence="1">Multi-pass membrane protein</topology>
    </subcellularLocation>
    <subcellularLocation>
        <location evidence="5">Golgi apparatus membrane</location>
        <topology evidence="5">Multi-pass membrane protein</topology>
    </subcellularLocation>
</comment>
<dbReference type="InParanoid" id="A0A674K3R1"/>
<dbReference type="AlphaFoldDB" id="A0A674K3R1"/>
<evidence type="ECO:0000256" key="8">
    <source>
        <dbReference type="ARBA" id="ARBA00022692"/>
    </source>
</evidence>
<feature type="domain" description="STING transmembrane" evidence="16">
    <location>
        <begin position="54"/>
        <end position="161"/>
    </location>
</feature>
<evidence type="ECO:0000256" key="5">
    <source>
        <dbReference type="ARBA" id="ARBA00004653"/>
    </source>
</evidence>
<reference evidence="17" key="2">
    <citation type="submission" date="2025-09" db="UniProtKB">
        <authorList>
            <consortium name="Ensembl"/>
        </authorList>
    </citation>
    <scope>IDENTIFICATION</scope>
</reference>
<dbReference type="GO" id="GO:0032527">
    <property type="term" value="P:protein exit from endoplasmic reticulum"/>
    <property type="evidence" value="ECO:0007669"/>
    <property type="project" value="Ensembl"/>
</dbReference>
<dbReference type="GO" id="GO:0141111">
    <property type="term" value="P:positive regulation of cGAS/STING signaling pathway"/>
    <property type="evidence" value="ECO:0007669"/>
    <property type="project" value="Ensembl"/>
</dbReference>
<dbReference type="GO" id="GO:0070972">
    <property type="term" value="P:protein localization to endoplasmic reticulum"/>
    <property type="evidence" value="ECO:0007669"/>
    <property type="project" value="Ensembl"/>
</dbReference>
<keyword evidence="8 14" id="KW-0812">Transmembrane</keyword>
<accession>A0A674K3R1</accession>
<dbReference type="GO" id="GO:0140896">
    <property type="term" value="P:cGAS/STING signaling pathway"/>
    <property type="evidence" value="ECO:0007669"/>
    <property type="project" value="Ensembl"/>
</dbReference>
<feature type="domain" description="STING ligand-binding" evidence="15">
    <location>
        <begin position="163"/>
        <end position="344"/>
    </location>
</feature>